<dbReference type="RefSeq" id="YP_010797291.1">
    <property type="nucleotide sequence ID" value="NC_076162.1"/>
</dbReference>
<dbReference type="KEGG" id="vg:80535027"/>
<feature type="compositionally biased region" description="Basic and acidic residues" evidence="1">
    <location>
        <begin position="91"/>
        <end position="101"/>
    </location>
</feature>
<evidence type="ECO:0000256" key="1">
    <source>
        <dbReference type="SAM" id="MobiDB-lite"/>
    </source>
</evidence>
<keyword evidence="4" id="KW-1185">Reference proteome</keyword>
<organism evidence="3">
    <name type="scientific">Torque teno mini virus SHA</name>
    <dbReference type="NCBI Taxonomy" id="2057931"/>
    <lineage>
        <taxon>Viruses</taxon>
        <taxon>Monodnaviria</taxon>
        <taxon>Shotokuvirae</taxon>
        <taxon>Commensaviricota</taxon>
        <taxon>Cardeaviricetes</taxon>
        <taxon>Sanitavirales</taxon>
        <taxon>Anelloviridae</taxon>
        <taxon>Betatorquevirus</taxon>
        <taxon>Betatorquevirus homini26</taxon>
        <taxon>Torque teno mini virus 26</taxon>
    </lineage>
</organism>
<dbReference type="EMBL" id="KY462770">
    <property type="protein sequence ID" value="AUD10249.1"/>
    <property type="molecule type" value="Genomic_DNA"/>
</dbReference>
<sequence length="140" mass="16720">MLRLTCNMNFYLSLEDAHHQWMKYATHSQDPHTPRPVTSYHQLYCRTQKHQSNTISAVLMKDGECSQQQLQNELRRTKTLQNLCLTLQDKLQQRSRSEPEKHHRTKHRRRKKTKRRYSWTSDTSEESKRSSESDSSNSSN</sequence>
<protein>
    <recommendedName>
        <fullName evidence="2">DUF755 domain-containing protein</fullName>
    </recommendedName>
</protein>
<accession>A0A3S6Q7Y4</accession>
<dbReference type="GeneID" id="80535027"/>
<proteinExistence type="predicted"/>
<evidence type="ECO:0000259" key="2">
    <source>
        <dbReference type="Pfam" id="PF05501"/>
    </source>
</evidence>
<name>A0A3S6Q7Y4_9VIRU</name>
<feature type="region of interest" description="Disordered" evidence="1">
    <location>
        <begin position="88"/>
        <end position="140"/>
    </location>
</feature>
<feature type="domain" description="DUF755" evidence="2">
    <location>
        <begin position="30"/>
        <end position="139"/>
    </location>
</feature>
<dbReference type="Pfam" id="PF05501">
    <property type="entry name" value="DUF755"/>
    <property type="match status" value="1"/>
</dbReference>
<dbReference type="InterPro" id="IPR008474">
    <property type="entry name" value="DUF755"/>
</dbReference>
<dbReference type="Proteomes" id="UP000683093">
    <property type="component" value="Segment"/>
</dbReference>
<evidence type="ECO:0000313" key="4">
    <source>
        <dbReference type="Proteomes" id="UP000683093"/>
    </source>
</evidence>
<reference evidence="3" key="1">
    <citation type="journal article" date="2018" name="Front. Microbiol.">
        <title>Identification of a Torque Teno Mini Virus (TTMV) in Hodgkin's Lymphoma Patients.</title>
        <authorList>
            <person name="Pan S."/>
            <person name="Yu T."/>
            <person name="Wang Y."/>
            <person name="Lu R."/>
            <person name="Wang H."/>
            <person name="Xie Y."/>
            <person name="Feng X."/>
        </authorList>
    </citation>
    <scope>NUCLEOTIDE SEQUENCE</scope>
    <source>
        <strain evidence="3">SHA</strain>
    </source>
</reference>
<feature type="compositionally biased region" description="Basic residues" evidence="1">
    <location>
        <begin position="102"/>
        <end position="117"/>
    </location>
</feature>
<evidence type="ECO:0000313" key="3">
    <source>
        <dbReference type="EMBL" id="AUD10249.1"/>
    </source>
</evidence>